<dbReference type="EMBL" id="JACTNZ010000008">
    <property type="protein sequence ID" value="KAG5535434.1"/>
    <property type="molecule type" value="Genomic_DNA"/>
</dbReference>
<keyword evidence="3" id="KW-1185">Reference proteome</keyword>
<sequence>MPEHGDQSQGLNDGNDDPEEFLNMAEKQHKSFASVQNPSSSNNSNGIGSNSKEEGPRSAVAVKSEFNQRASKIGLEIH</sequence>
<dbReference type="Proteomes" id="UP000823749">
    <property type="component" value="Chromosome 8"/>
</dbReference>
<evidence type="ECO:0000256" key="1">
    <source>
        <dbReference type="SAM" id="MobiDB-lite"/>
    </source>
</evidence>
<protein>
    <submittedName>
        <fullName evidence="2">Uncharacterized protein</fullName>
    </submittedName>
</protein>
<comment type="caution">
    <text evidence="2">The sequence shown here is derived from an EMBL/GenBank/DDBJ whole genome shotgun (WGS) entry which is preliminary data.</text>
</comment>
<evidence type="ECO:0000313" key="2">
    <source>
        <dbReference type="EMBL" id="KAG5535434.1"/>
    </source>
</evidence>
<reference evidence="2" key="1">
    <citation type="submission" date="2020-08" db="EMBL/GenBank/DDBJ databases">
        <title>Plant Genome Project.</title>
        <authorList>
            <person name="Zhang R.-G."/>
        </authorList>
    </citation>
    <scope>NUCLEOTIDE SEQUENCE</scope>
    <source>
        <strain evidence="2">WSP0</strain>
        <tissue evidence="2">Leaf</tissue>
    </source>
</reference>
<gene>
    <name evidence="2" type="ORF">RHGRI_023259</name>
</gene>
<dbReference type="AlphaFoldDB" id="A0AAV6J6Y3"/>
<proteinExistence type="predicted"/>
<name>A0AAV6J6Y3_9ERIC</name>
<feature type="compositionally biased region" description="Low complexity" evidence="1">
    <location>
        <begin position="37"/>
        <end position="50"/>
    </location>
</feature>
<organism evidence="2 3">
    <name type="scientific">Rhododendron griersonianum</name>
    <dbReference type="NCBI Taxonomy" id="479676"/>
    <lineage>
        <taxon>Eukaryota</taxon>
        <taxon>Viridiplantae</taxon>
        <taxon>Streptophyta</taxon>
        <taxon>Embryophyta</taxon>
        <taxon>Tracheophyta</taxon>
        <taxon>Spermatophyta</taxon>
        <taxon>Magnoliopsida</taxon>
        <taxon>eudicotyledons</taxon>
        <taxon>Gunneridae</taxon>
        <taxon>Pentapetalae</taxon>
        <taxon>asterids</taxon>
        <taxon>Ericales</taxon>
        <taxon>Ericaceae</taxon>
        <taxon>Ericoideae</taxon>
        <taxon>Rhodoreae</taxon>
        <taxon>Rhododendron</taxon>
    </lineage>
</organism>
<accession>A0AAV6J6Y3</accession>
<feature type="region of interest" description="Disordered" evidence="1">
    <location>
        <begin position="1"/>
        <end position="65"/>
    </location>
</feature>
<evidence type="ECO:0000313" key="3">
    <source>
        <dbReference type="Proteomes" id="UP000823749"/>
    </source>
</evidence>